<protein>
    <submittedName>
        <fullName evidence="1">Uncharacterized protein</fullName>
    </submittedName>
</protein>
<sequence length="191" mass="20706">MAESELAPPAAKKATSGRHASALQKEELVAFLERQPDLARPRGELSGCFTGHEREKMWAQLAEHLNECGPAKKSATMWRRYWSELVAKIKRDAAVASEAATGTGGGKLPGLGGWVLSLIDRECAVGLGPSLLLKGPTSQNTLRLEALNHLVTVSERQARAVESVAEVQRAALQQQYRCPRCSPVEPPEDTL</sequence>
<evidence type="ECO:0000313" key="1">
    <source>
        <dbReference type="EMBL" id="KAH7965995.1"/>
    </source>
</evidence>
<proteinExistence type="predicted"/>
<dbReference type="Proteomes" id="UP000821865">
    <property type="component" value="Chromosome 2"/>
</dbReference>
<dbReference type="EMBL" id="CM023471">
    <property type="protein sequence ID" value="KAH7965995.1"/>
    <property type="molecule type" value="Genomic_DNA"/>
</dbReference>
<evidence type="ECO:0000313" key="2">
    <source>
        <dbReference type="Proteomes" id="UP000821865"/>
    </source>
</evidence>
<accession>A0ACB8DD93</accession>
<keyword evidence="2" id="KW-1185">Reference proteome</keyword>
<reference evidence="1" key="1">
    <citation type="submission" date="2020-05" db="EMBL/GenBank/DDBJ databases">
        <title>Large-scale comparative analyses of tick genomes elucidate their genetic diversity and vector capacities.</title>
        <authorList>
            <person name="Jia N."/>
            <person name="Wang J."/>
            <person name="Shi W."/>
            <person name="Du L."/>
            <person name="Sun Y."/>
            <person name="Zhan W."/>
            <person name="Jiang J."/>
            <person name="Wang Q."/>
            <person name="Zhang B."/>
            <person name="Ji P."/>
            <person name="Sakyi L.B."/>
            <person name="Cui X."/>
            <person name="Yuan T."/>
            <person name="Jiang B."/>
            <person name="Yang W."/>
            <person name="Lam T.T.-Y."/>
            <person name="Chang Q."/>
            <person name="Ding S."/>
            <person name="Wang X."/>
            <person name="Zhu J."/>
            <person name="Ruan X."/>
            <person name="Zhao L."/>
            <person name="Wei J."/>
            <person name="Que T."/>
            <person name="Du C."/>
            <person name="Cheng J."/>
            <person name="Dai P."/>
            <person name="Han X."/>
            <person name="Huang E."/>
            <person name="Gao Y."/>
            <person name="Liu J."/>
            <person name="Shao H."/>
            <person name="Ye R."/>
            <person name="Li L."/>
            <person name="Wei W."/>
            <person name="Wang X."/>
            <person name="Wang C."/>
            <person name="Yang T."/>
            <person name="Huo Q."/>
            <person name="Li W."/>
            <person name="Guo W."/>
            <person name="Chen H."/>
            <person name="Zhou L."/>
            <person name="Ni X."/>
            <person name="Tian J."/>
            <person name="Zhou Y."/>
            <person name="Sheng Y."/>
            <person name="Liu T."/>
            <person name="Pan Y."/>
            <person name="Xia L."/>
            <person name="Li J."/>
            <person name="Zhao F."/>
            <person name="Cao W."/>
        </authorList>
    </citation>
    <scope>NUCLEOTIDE SEQUENCE</scope>
    <source>
        <strain evidence="1">Dsil-2018</strain>
    </source>
</reference>
<gene>
    <name evidence="1" type="ORF">HPB49_012539</name>
</gene>
<comment type="caution">
    <text evidence="1">The sequence shown here is derived from an EMBL/GenBank/DDBJ whole genome shotgun (WGS) entry which is preliminary data.</text>
</comment>
<organism evidence="1 2">
    <name type="scientific">Dermacentor silvarum</name>
    <name type="common">Tick</name>
    <dbReference type="NCBI Taxonomy" id="543639"/>
    <lineage>
        <taxon>Eukaryota</taxon>
        <taxon>Metazoa</taxon>
        <taxon>Ecdysozoa</taxon>
        <taxon>Arthropoda</taxon>
        <taxon>Chelicerata</taxon>
        <taxon>Arachnida</taxon>
        <taxon>Acari</taxon>
        <taxon>Parasitiformes</taxon>
        <taxon>Ixodida</taxon>
        <taxon>Ixodoidea</taxon>
        <taxon>Ixodidae</taxon>
        <taxon>Rhipicephalinae</taxon>
        <taxon>Dermacentor</taxon>
    </lineage>
</organism>
<name>A0ACB8DD93_DERSI</name>